<evidence type="ECO:0000313" key="7">
    <source>
        <dbReference type="Proteomes" id="UP000738349"/>
    </source>
</evidence>
<organism evidence="6 7">
    <name type="scientific">Dactylonectria macrodidyma</name>
    <dbReference type="NCBI Taxonomy" id="307937"/>
    <lineage>
        <taxon>Eukaryota</taxon>
        <taxon>Fungi</taxon>
        <taxon>Dikarya</taxon>
        <taxon>Ascomycota</taxon>
        <taxon>Pezizomycotina</taxon>
        <taxon>Sordariomycetes</taxon>
        <taxon>Hypocreomycetidae</taxon>
        <taxon>Hypocreales</taxon>
        <taxon>Nectriaceae</taxon>
        <taxon>Dactylonectria</taxon>
    </lineage>
</organism>
<dbReference type="PANTHER" id="PTHR48022:SF74">
    <property type="entry name" value="SUGAR TRANSPORTER, PUTATIVE (AFU_ORTHOLOGUE AFUA_8G02010)-RELATED"/>
    <property type="match status" value="1"/>
</dbReference>
<dbReference type="EMBL" id="JAGMUV010000012">
    <property type="protein sequence ID" value="KAH7137726.1"/>
    <property type="molecule type" value="Genomic_DNA"/>
</dbReference>
<feature type="transmembrane region" description="Helical" evidence="5">
    <location>
        <begin position="32"/>
        <end position="53"/>
    </location>
</feature>
<keyword evidence="4 5" id="KW-0472">Membrane</keyword>
<feature type="transmembrane region" description="Helical" evidence="5">
    <location>
        <begin position="92"/>
        <end position="112"/>
    </location>
</feature>
<dbReference type="InterPro" id="IPR036259">
    <property type="entry name" value="MFS_trans_sf"/>
</dbReference>
<dbReference type="Gene3D" id="1.20.1250.20">
    <property type="entry name" value="MFS general substrate transporter like domains"/>
    <property type="match status" value="1"/>
</dbReference>
<sequence>MANLIVARTACMFGAHLSPSDADFPPKKNERFPIFVLSIHIHAIFTNVSWSVVDLNPGARSKGMALATCSNWMFNFVIGMSAPDAFAGIGGYYYVIIAGFCLISVALAYFFYVETANHTLEEIALAFGDKAFAADDETVVATAHLGRETEERKSALV</sequence>
<evidence type="ECO:0000256" key="5">
    <source>
        <dbReference type="SAM" id="Phobius"/>
    </source>
</evidence>
<dbReference type="GO" id="GO:0005351">
    <property type="term" value="F:carbohydrate:proton symporter activity"/>
    <property type="evidence" value="ECO:0007669"/>
    <property type="project" value="TreeGrafter"/>
</dbReference>
<dbReference type="Proteomes" id="UP000738349">
    <property type="component" value="Unassembled WGS sequence"/>
</dbReference>
<accession>A0A9P9EJ65</accession>
<keyword evidence="3 5" id="KW-1133">Transmembrane helix</keyword>
<dbReference type="Pfam" id="PF00083">
    <property type="entry name" value="Sugar_tr"/>
    <property type="match status" value="1"/>
</dbReference>
<keyword evidence="7" id="KW-1185">Reference proteome</keyword>
<protein>
    <recommendedName>
        <fullName evidence="8">Major facilitator superfamily (MFS) profile domain-containing protein</fullName>
    </recommendedName>
</protein>
<dbReference type="GO" id="GO:0016020">
    <property type="term" value="C:membrane"/>
    <property type="evidence" value="ECO:0007669"/>
    <property type="project" value="UniProtKB-SubCell"/>
</dbReference>
<keyword evidence="2 5" id="KW-0812">Transmembrane</keyword>
<comment type="caution">
    <text evidence="6">The sequence shown here is derived from an EMBL/GenBank/DDBJ whole genome shotgun (WGS) entry which is preliminary data.</text>
</comment>
<evidence type="ECO:0000256" key="4">
    <source>
        <dbReference type="ARBA" id="ARBA00023136"/>
    </source>
</evidence>
<dbReference type="SUPFAM" id="SSF103473">
    <property type="entry name" value="MFS general substrate transporter"/>
    <property type="match status" value="1"/>
</dbReference>
<evidence type="ECO:0000256" key="1">
    <source>
        <dbReference type="ARBA" id="ARBA00004141"/>
    </source>
</evidence>
<dbReference type="PANTHER" id="PTHR48022">
    <property type="entry name" value="PLASTIDIC GLUCOSE TRANSPORTER 4"/>
    <property type="match status" value="1"/>
</dbReference>
<dbReference type="OrthoDB" id="648285at2759"/>
<evidence type="ECO:0000256" key="2">
    <source>
        <dbReference type="ARBA" id="ARBA00022692"/>
    </source>
</evidence>
<dbReference type="AlphaFoldDB" id="A0A9P9EJ65"/>
<dbReference type="InterPro" id="IPR005828">
    <property type="entry name" value="MFS_sugar_transport-like"/>
</dbReference>
<name>A0A9P9EJ65_9HYPO</name>
<gene>
    <name evidence="6" type="ORF">EDB81DRAFT_901232</name>
</gene>
<proteinExistence type="predicted"/>
<reference evidence="6" key="1">
    <citation type="journal article" date="2021" name="Nat. Commun.">
        <title>Genetic determinants of endophytism in the Arabidopsis root mycobiome.</title>
        <authorList>
            <person name="Mesny F."/>
            <person name="Miyauchi S."/>
            <person name="Thiergart T."/>
            <person name="Pickel B."/>
            <person name="Atanasova L."/>
            <person name="Karlsson M."/>
            <person name="Huettel B."/>
            <person name="Barry K.W."/>
            <person name="Haridas S."/>
            <person name="Chen C."/>
            <person name="Bauer D."/>
            <person name="Andreopoulos W."/>
            <person name="Pangilinan J."/>
            <person name="LaButti K."/>
            <person name="Riley R."/>
            <person name="Lipzen A."/>
            <person name="Clum A."/>
            <person name="Drula E."/>
            <person name="Henrissat B."/>
            <person name="Kohler A."/>
            <person name="Grigoriev I.V."/>
            <person name="Martin F.M."/>
            <person name="Hacquard S."/>
        </authorList>
    </citation>
    <scope>NUCLEOTIDE SEQUENCE</scope>
    <source>
        <strain evidence="6">MPI-CAGE-AT-0147</strain>
    </source>
</reference>
<evidence type="ECO:0008006" key="8">
    <source>
        <dbReference type="Google" id="ProtNLM"/>
    </source>
</evidence>
<dbReference type="InterPro" id="IPR050360">
    <property type="entry name" value="MFS_Sugar_Transporters"/>
</dbReference>
<evidence type="ECO:0000256" key="3">
    <source>
        <dbReference type="ARBA" id="ARBA00022989"/>
    </source>
</evidence>
<evidence type="ECO:0000313" key="6">
    <source>
        <dbReference type="EMBL" id="KAH7137726.1"/>
    </source>
</evidence>
<comment type="subcellular location">
    <subcellularLocation>
        <location evidence="1">Membrane</location>
        <topology evidence="1">Multi-pass membrane protein</topology>
    </subcellularLocation>
</comment>